<protein>
    <recommendedName>
        <fullName evidence="4">Apple domain-containing protein</fullName>
    </recommendedName>
</protein>
<feature type="region of interest" description="Disordered" evidence="1">
    <location>
        <begin position="1"/>
        <end position="33"/>
    </location>
</feature>
<sequence>MPSPRPAPQDGIDFDGLDNPIDGDTPTGPAPGVAVAAKIDDYSVDESAVTDTIVSAVADDASDDGETLSRRGTCTNNGNLGCGPRVSSPADTPEAFLASTTLANLAKDAINPAGFVFVKDSSGKPWRNYQASAEASGYYGVKYLKSYDVNACADFCKSANPNCNAFVIYAERAPSVDPTAANRNPKSMTNLVCTAYSSLTTAAATNRESYRYDFKVVMAASNAYQRPTINDLAAIPGYTLNTLPGSLQAPSGYMGALTLSSDFNTANCATACTKKTGCVQFVSYALELNGVPNAQQCAFYNKVWGAEYATNTGQWRGSDHVTLSRVVTGVVSQ</sequence>
<evidence type="ECO:0000313" key="2">
    <source>
        <dbReference type="EMBL" id="CEH15583.1"/>
    </source>
</evidence>
<dbReference type="PANTHER" id="PTHR36578:SF1">
    <property type="entry name" value="APPLE DOMAIN-CONTAINING PROTEIN"/>
    <property type="match status" value="1"/>
</dbReference>
<evidence type="ECO:0000313" key="3">
    <source>
        <dbReference type="Proteomes" id="UP000054845"/>
    </source>
</evidence>
<proteinExistence type="predicted"/>
<name>A0A0P1BIB9_9BASI</name>
<dbReference type="OrthoDB" id="271448at2759"/>
<dbReference type="PANTHER" id="PTHR36578">
    <property type="entry name" value="CHROMOSOME 15, WHOLE GENOME SHOTGUN SEQUENCE"/>
    <property type="match status" value="1"/>
</dbReference>
<reference evidence="2 3" key="1">
    <citation type="submission" date="2014-09" db="EMBL/GenBank/DDBJ databases">
        <authorList>
            <person name="Magalhaes I.L.F."/>
            <person name="Oliveira U."/>
            <person name="Santos F.R."/>
            <person name="Vidigal T.H.D.A."/>
            <person name="Brescovit A.D."/>
            <person name="Santos A.J."/>
        </authorList>
    </citation>
    <scope>NUCLEOTIDE SEQUENCE [LARGE SCALE GENOMIC DNA]</scope>
</reference>
<dbReference type="STRING" id="401625.A0A0P1BIB9"/>
<evidence type="ECO:0008006" key="4">
    <source>
        <dbReference type="Google" id="ProtNLM"/>
    </source>
</evidence>
<dbReference type="EMBL" id="CCYA01000264">
    <property type="protein sequence ID" value="CEH15583.1"/>
    <property type="molecule type" value="Genomic_DNA"/>
</dbReference>
<dbReference type="AlphaFoldDB" id="A0A0P1BIB9"/>
<evidence type="ECO:0000256" key="1">
    <source>
        <dbReference type="SAM" id="MobiDB-lite"/>
    </source>
</evidence>
<dbReference type="Proteomes" id="UP000054845">
    <property type="component" value="Unassembled WGS sequence"/>
</dbReference>
<organism evidence="2 3">
    <name type="scientific">Ceraceosorus bombacis</name>
    <dbReference type="NCBI Taxonomy" id="401625"/>
    <lineage>
        <taxon>Eukaryota</taxon>
        <taxon>Fungi</taxon>
        <taxon>Dikarya</taxon>
        <taxon>Basidiomycota</taxon>
        <taxon>Ustilaginomycotina</taxon>
        <taxon>Exobasidiomycetes</taxon>
        <taxon>Ceraceosorales</taxon>
        <taxon>Ceraceosoraceae</taxon>
        <taxon>Ceraceosorus</taxon>
    </lineage>
</organism>
<keyword evidence="3" id="KW-1185">Reference proteome</keyword>
<accession>A0A0P1BIB9</accession>